<evidence type="ECO:0000313" key="2">
    <source>
        <dbReference type="Proteomes" id="UP000178448"/>
    </source>
</evidence>
<comment type="caution">
    <text evidence="1">The sequence shown here is derived from an EMBL/GenBank/DDBJ whole genome shotgun (WGS) entry which is preliminary data.</text>
</comment>
<accession>A0A1F5YQV6</accession>
<gene>
    <name evidence="1" type="ORF">A2Z33_02090</name>
</gene>
<dbReference type="Proteomes" id="UP000178448">
    <property type="component" value="Unassembled WGS sequence"/>
</dbReference>
<organism evidence="1 2">
    <name type="scientific">Candidatus Gottesmanbacteria bacterium RBG_16_52_11</name>
    <dbReference type="NCBI Taxonomy" id="1798374"/>
    <lineage>
        <taxon>Bacteria</taxon>
        <taxon>Candidatus Gottesmaniibacteriota</taxon>
    </lineage>
</organism>
<sequence length="183" mass="20735">MPSRDPERPGSNGEPRDHRLAARAFINDVTSLAHSFEPVGDSRIKIRVWNETESDTQTFRLLRDFGDTPLAQDQSQGFVTDDTFREIVSELSRYLTEQISHHEESLEHATRAAVGIWTDTRDLGLVLFNDRILPLSHSRGGRLVSFYLSEGMEDRLTAAGILPAGNWPRFHLAATFVFRFLPV</sequence>
<dbReference type="AlphaFoldDB" id="A0A1F5YQV6"/>
<reference evidence="1 2" key="1">
    <citation type="journal article" date="2016" name="Nat. Commun.">
        <title>Thousands of microbial genomes shed light on interconnected biogeochemical processes in an aquifer system.</title>
        <authorList>
            <person name="Anantharaman K."/>
            <person name="Brown C.T."/>
            <person name="Hug L.A."/>
            <person name="Sharon I."/>
            <person name="Castelle C.J."/>
            <person name="Probst A.J."/>
            <person name="Thomas B.C."/>
            <person name="Singh A."/>
            <person name="Wilkins M.J."/>
            <person name="Karaoz U."/>
            <person name="Brodie E.L."/>
            <person name="Williams K.H."/>
            <person name="Hubbard S.S."/>
            <person name="Banfield J.F."/>
        </authorList>
    </citation>
    <scope>NUCLEOTIDE SEQUENCE [LARGE SCALE GENOMIC DNA]</scope>
</reference>
<dbReference type="STRING" id="1798374.A2Z33_02090"/>
<evidence type="ECO:0000313" key="1">
    <source>
        <dbReference type="EMBL" id="OGG02559.1"/>
    </source>
</evidence>
<proteinExistence type="predicted"/>
<dbReference type="EMBL" id="MFJD01000007">
    <property type="protein sequence ID" value="OGG02559.1"/>
    <property type="molecule type" value="Genomic_DNA"/>
</dbReference>
<name>A0A1F5YQV6_9BACT</name>
<protein>
    <submittedName>
        <fullName evidence="1">Uncharacterized protein</fullName>
    </submittedName>
</protein>